<protein>
    <submittedName>
        <fullName evidence="4">HXXXD-type acyl-transferase-like protein</fullName>
    </submittedName>
</protein>
<dbReference type="InterPro" id="IPR023213">
    <property type="entry name" value="CAT-like_dom_sf"/>
</dbReference>
<accession>A0AAV8FXD9</accession>
<dbReference type="Proteomes" id="UP001140206">
    <property type="component" value="Chromosome 2"/>
</dbReference>
<reference evidence="4" key="1">
    <citation type="submission" date="2022-08" db="EMBL/GenBank/DDBJ databases">
        <authorList>
            <person name="Marques A."/>
        </authorList>
    </citation>
    <scope>NUCLEOTIDE SEQUENCE</scope>
    <source>
        <strain evidence="4">RhyPub2mFocal</strain>
        <tissue evidence="4">Leaves</tissue>
    </source>
</reference>
<dbReference type="Gene3D" id="3.30.559.10">
    <property type="entry name" value="Chloramphenicol acetyltransferase-like domain"/>
    <property type="match status" value="2"/>
</dbReference>
<gene>
    <name evidence="4" type="ORF">LUZ62_049386</name>
</gene>
<name>A0AAV8FXD9_9POAL</name>
<dbReference type="GO" id="GO:0016747">
    <property type="term" value="F:acyltransferase activity, transferring groups other than amino-acyl groups"/>
    <property type="evidence" value="ECO:0007669"/>
    <property type="project" value="UniProtKB-ARBA"/>
</dbReference>
<keyword evidence="3" id="KW-0012">Acyltransferase</keyword>
<dbReference type="FunFam" id="3.30.559.10:FF:000008">
    <property type="entry name" value="Tryptamine hydroxycinnamoyl transferase"/>
    <property type="match status" value="1"/>
</dbReference>
<keyword evidence="2" id="KW-0808">Transferase</keyword>
<organism evidence="4 5">
    <name type="scientific">Rhynchospora pubera</name>
    <dbReference type="NCBI Taxonomy" id="906938"/>
    <lineage>
        <taxon>Eukaryota</taxon>
        <taxon>Viridiplantae</taxon>
        <taxon>Streptophyta</taxon>
        <taxon>Embryophyta</taxon>
        <taxon>Tracheophyta</taxon>
        <taxon>Spermatophyta</taxon>
        <taxon>Magnoliopsida</taxon>
        <taxon>Liliopsida</taxon>
        <taxon>Poales</taxon>
        <taxon>Cyperaceae</taxon>
        <taxon>Cyperoideae</taxon>
        <taxon>Rhynchosporeae</taxon>
        <taxon>Rhynchospora</taxon>
    </lineage>
</organism>
<dbReference type="PANTHER" id="PTHR31896:SF12">
    <property type="entry name" value="HXXXD-TYPE ACYL-TRANSFERASE FAMILY PROTEIN"/>
    <property type="match status" value="1"/>
</dbReference>
<evidence type="ECO:0000256" key="3">
    <source>
        <dbReference type="ARBA" id="ARBA00023315"/>
    </source>
</evidence>
<evidence type="ECO:0000256" key="2">
    <source>
        <dbReference type="ARBA" id="ARBA00022679"/>
    </source>
</evidence>
<proteinExistence type="inferred from homology"/>
<dbReference type="InterPro" id="IPR051283">
    <property type="entry name" value="Sec_Metabolite_Acyltrans"/>
</dbReference>
<dbReference type="AlphaFoldDB" id="A0AAV8FXD9"/>
<keyword evidence="5" id="KW-1185">Reference proteome</keyword>
<sequence length="473" mass="52202">MPSPIPTVRTIKTYAVTPRPNPDAPRQLEMSAWDVPMLCPHYIQKGLLFKYPPDLSLEQIIQRLRSSLEEALFHFYLGLSTVYFYPLSGRLRVVTCEGGGVTCHVEVGVEGEGAEFVHAVADGIGIADVVAADGQDLPDFLKEFFPLDLALNFDGCTSPLLVIQLTELKDGIFIGCVFNHAIGDGTSFWHFFDAFAEISRCKAVGKEVVLSRPPVHDKWFIGGYGEPPIKLPYSSPEEVVVRFSPPPLRERMFHFSSESLAKLKAKANSECGKGTISTFQALSALMWRCITRARGFPPEQKTSCRLAIQNRARLQPPLSPNYFGNSIYAAPTTTTAGELLNNNLGWAAWKAHEIVSNHTDSAIRDMVHKYMQNPIVYNLHMFDIHSVMMGSSPRFDMYGCDFGWGKALAARSGSANKFDGKVSAYPGWEGGGSVDLEVCLLPKYMSALEGDEEFLAVVSPPIKLEVLLGKSIK</sequence>
<comment type="caution">
    <text evidence="4">The sequence shown here is derived from an EMBL/GenBank/DDBJ whole genome shotgun (WGS) entry which is preliminary data.</text>
</comment>
<evidence type="ECO:0000313" key="5">
    <source>
        <dbReference type="Proteomes" id="UP001140206"/>
    </source>
</evidence>
<dbReference type="Pfam" id="PF02458">
    <property type="entry name" value="Transferase"/>
    <property type="match status" value="1"/>
</dbReference>
<dbReference type="PANTHER" id="PTHR31896">
    <property type="entry name" value="FAMILY REGULATORY PROTEIN, PUTATIVE (AFU_ORTHOLOGUE AFUA_3G14730)-RELATED"/>
    <property type="match status" value="1"/>
</dbReference>
<comment type="similarity">
    <text evidence="1">Belongs to the plant acyltransferase family.</text>
</comment>
<evidence type="ECO:0000313" key="4">
    <source>
        <dbReference type="EMBL" id="KAJ4798140.1"/>
    </source>
</evidence>
<dbReference type="EMBL" id="JAMFTS010000002">
    <property type="protein sequence ID" value="KAJ4798140.1"/>
    <property type="molecule type" value="Genomic_DNA"/>
</dbReference>
<evidence type="ECO:0000256" key="1">
    <source>
        <dbReference type="ARBA" id="ARBA00009861"/>
    </source>
</evidence>